<dbReference type="AlphaFoldDB" id="A0A0V0QDG8"/>
<dbReference type="PANTHER" id="PTHR43319:SF3">
    <property type="entry name" value="BETA-LACTAMASE-RELATED DOMAIN-CONTAINING PROTEIN"/>
    <property type="match status" value="1"/>
</dbReference>
<feature type="transmembrane region" description="Helical" evidence="1">
    <location>
        <begin position="15"/>
        <end position="35"/>
    </location>
</feature>
<organism evidence="3 4">
    <name type="scientific">Pseudocohnilembus persalinus</name>
    <name type="common">Ciliate</name>
    <dbReference type="NCBI Taxonomy" id="266149"/>
    <lineage>
        <taxon>Eukaryota</taxon>
        <taxon>Sar</taxon>
        <taxon>Alveolata</taxon>
        <taxon>Ciliophora</taxon>
        <taxon>Intramacronucleata</taxon>
        <taxon>Oligohymenophorea</taxon>
        <taxon>Scuticociliatia</taxon>
        <taxon>Philasterida</taxon>
        <taxon>Pseudocohnilembidae</taxon>
        <taxon>Pseudocohnilembus</taxon>
    </lineage>
</organism>
<evidence type="ECO:0000259" key="2">
    <source>
        <dbReference type="Pfam" id="PF00144"/>
    </source>
</evidence>
<dbReference type="InterPro" id="IPR012338">
    <property type="entry name" value="Beta-lactam/transpept-like"/>
</dbReference>
<dbReference type="InterPro" id="IPR052907">
    <property type="entry name" value="Beta-lactamase/esterase"/>
</dbReference>
<proteinExistence type="predicted"/>
<dbReference type="OrthoDB" id="427480at2759"/>
<protein>
    <submittedName>
        <fullName evidence="3">Beta-lactamase/transpeptidase-like protein</fullName>
    </submittedName>
</protein>
<dbReference type="Gene3D" id="3.40.710.10">
    <property type="entry name" value="DD-peptidase/beta-lactamase superfamily"/>
    <property type="match status" value="1"/>
</dbReference>
<gene>
    <name evidence="3" type="ORF">PPERSA_10725</name>
</gene>
<reference evidence="3 4" key="1">
    <citation type="journal article" date="2015" name="Sci. Rep.">
        <title>Genome of the facultative scuticociliatosis pathogen Pseudocohnilembus persalinus provides insight into its virulence through horizontal gene transfer.</title>
        <authorList>
            <person name="Xiong J."/>
            <person name="Wang G."/>
            <person name="Cheng J."/>
            <person name="Tian M."/>
            <person name="Pan X."/>
            <person name="Warren A."/>
            <person name="Jiang C."/>
            <person name="Yuan D."/>
            <person name="Miao W."/>
        </authorList>
    </citation>
    <scope>NUCLEOTIDE SEQUENCE [LARGE SCALE GENOMIC DNA]</scope>
    <source>
        <strain evidence="3">36N120E</strain>
    </source>
</reference>
<keyword evidence="1" id="KW-1133">Transmembrane helix</keyword>
<feature type="domain" description="Beta-lactamase-related" evidence="2">
    <location>
        <begin position="96"/>
        <end position="441"/>
    </location>
</feature>
<keyword evidence="1" id="KW-0812">Transmembrane</keyword>
<evidence type="ECO:0000313" key="3">
    <source>
        <dbReference type="EMBL" id="KRX00226.1"/>
    </source>
</evidence>
<dbReference type="OMA" id="KEEDWPR"/>
<sequence length="462" mass="52794">MSQYIPEEFTKKVRLQLPGIIVGYTGLLLTTYNMIHLQIYDFFFYIIIMVILGLMIGGSEFSLIFTLFGLKRPVYYVKGEYRKDFQKIRDQYIKNFEDGMEQQSQVAVYYKGELVVDLCGSFNFKDKNYSHDSLQPIFSSGKSVETVVIAMMVDRGHLDYNEKVSKYWPEFGQKGKQDFTLADVLRHEVGLARLGKLKNIEDTLIQNIKANKIGQIIEEAEPIFSSKKTNREYHAMSRGLILNEIVRRVDPQKRTIGEIVNEELNCKYRTNIYFGVDNAQDLHISELTIGFLTNFIWAFFQSLVPNSLGRKIASNTLILLIVRFIALKKIDNTANVDNFSKRFLKGQITSSNGISNARSLAKIANIMANKGKIDDNQLISEKTVALANSQGIVKTDSLFSRTSKFTIGGNNVYDKDQQLGILYDSEGFIGWSGLGGSLVRFQKLELIILYLLMFYFNQYQCD</sequence>
<dbReference type="InParanoid" id="A0A0V0QDG8"/>
<dbReference type="Proteomes" id="UP000054937">
    <property type="component" value="Unassembled WGS sequence"/>
</dbReference>
<name>A0A0V0QDG8_PSEPJ</name>
<comment type="caution">
    <text evidence="3">The sequence shown here is derived from an EMBL/GenBank/DDBJ whole genome shotgun (WGS) entry which is preliminary data.</text>
</comment>
<dbReference type="InterPro" id="IPR001466">
    <property type="entry name" value="Beta-lactam-related"/>
</dbReference>
<dbReference type="Pfam" id="PF00144">
    <property type="entry name" value="Beta-lactamase"/>
    <property type="match status" value="1"/>
</dbReference>
<dbReference type="EMBL" id="LDAU01000194">
    <property type="protein sequence ID" value="KRX00226.1"/>
    <property type="molecule type" value="Genomic_DNA"/>
</dbReference>
<evidence type="ECO:0000256" key="1">
    <source>
        <dbReference type="SAM" id="Phobius"/>
    </source>
</evidence>
<accession>A0A0V0QDG8</accession>
<evidence type="ECO:0000313" key="4">
    <source>
        <dbReference type="Proteomes" id="UP000054937"/>
    </source>
</evidence>
<keyword evidence="4" id="KW-1185">Reference proteome</keyword>
<keyword evidence="1" id="KW-0472">Membrane</keyword>
<dbReference type="PANTHER" id="PTHR43319">
    <property type="entry name" value="BETA-LACTAMASE-RELATED"/>
    <property type="match status" value="1"/>
</dbReference>
<feature type="transmembrane region" description="Helical" evidence="1">
    <location>
        <begin position="42"/>
        <end position="68"/>
    </location>
</feature>
<dbReference type="SUPFAM" id="SSF56601">
    <property type="entry name" value="beta-lactamase/transpeptidase-like"/>
    <property type="match status" value="1"/>
</dbReference>